<feature type="transmembrane region" description="Helical" evidence="6">
    <location>
        <begin position="238"/>
        <end position="271"/>
    </location>
</feature>
<feature type="transmembrane region" description="Helical" evidence="6">
    <location>
        <begin position="196"/>
        <end position="218"/>
    </location>
</feature>
<organism evidence="7 8">
    <name type="scientific">Litoreibacter arenae DSM 19593</name>
    <dbReference type="NCBI Taxonomy" id="1123360"/>
    <lineage>
        <taxon>Bacteria</taxon>
        <taxon>Pseudomonadati</taxon>
        <taxon>Pseudomonadota</taxon>
        <taxon>Alphaproteobacteria</taxon>
        <taxon>Rhodobacterales</taxon>
        <taxon>Roseobacteraceae</taxon>
        <taxon>Litoreibacter</taxon>
    </lineage>
</organism>
<comment type="similarity">
    <text evidence="2">Belongs to the autoinducer-2 exporter (AI-2E) (TC 2.A.86) family.</text>
</comment>
<gene>
    <name evidence="7" type="ORF">thalar_02287</name>
</gene>
<dbReference type="HOGENOM" id="CLU_031275_0_1_5"/>
<evidence type="ECO:0000256" key="2">
    <source>
        <dbReference type="ARBA" id="ARBA00009773"/>
    </source>
</evidence>
<dbReference type="GO" id="GO:0055085">
    <property type="term" value="P:transmembrane transport"/>
    <property type="evidence" value="ECO:0007669"/>
    <property type="project" value="TreeGrafter"/>
</dbReference>
<name>S9QI04_9RHOB</name>
<sequence length="351" mass="38456">METRDITRVCLMLITTVFIFAVLKYAQNVFAPMMLALVFGIVLSPLSDLWDKFGVPPALAAFATLAVGLSILVTMAFLLEPYVSSAVEQGPIIWYELRDMLREMQAMLRGLDEISESVAEAIGPEKADADKEGVAVPTVADALYYAPQYAAQLMVFVGTLYFFLLSRTDIYKWVSRSSSRLDATHLIHAEKKVSRYFLTISMINSGFGVLVAIVMTLLEMPSPILWGLAAFLLNYILYLGPALLAVILALTGIVSFDGAYSFVPAVLYLAMNATEGQFVTPALVGKSLSVSPLLVFLSLVIWLWLWGPMGGFIAIPLLIWCLVVAKVVFAQNISSGTPGKLRPRFVEGEMS</sequence>
<evidence type="ECO:0000313" key="7">
    <source>
        <dbReference type="EMBL" id="EPX79462.1"/>
    </source>
</evidence>
<dbReference type="OrthoDB" id="9799225at2"/>
<dbReference type="PATRIC" id="fig|1123360.3.peg.2265"/>
<dbReference type="EMBL" id="AONI01000010">
    <property type="protein sequence ID" value="EPX79462.1"/>
    <property type="molecule type" value="Genomic_DNA"/>
</dbReference>
<dbReference type="RefSeq" id="WP_021100842.1">
    <property type="nucleotide sequence ID" value="NZ_KE557306.1"/>
</dbReference>
<keyword evidence="4 6" id="KW-1133">Transmembrane helix</keyword>
<protein>
    <recommendedName>
        <fullName evidence="9">Transport protein</fullName>
    </recommendedName>
</protein>
<evidence type="ECO:0000256" key="3">
    <source>
        <dbReference type="ARBA" id="ARBA00022692"/>
    </source>
</evidence>
<dbReference type="PANTHER" id="PTHR21716">
    <property type="entry name" value="TRANSMEMBRANE PROTEIN"/>
    <property type="match status" value="1"/>
</dbReference>
<evidence type="ECO:0000256" key="6">
    <source>
        <dbReference type="SAM" id="Phobius"/>
    </source>
</evidence>
<evidence type="ECO:0008006" key="9">
    <source>
        <dbReference type="Google" id="ProtNLM"/>
    </source>
</evidence>
<evidence type="ECO:0000256" key="1">
    <source>
        <dbReference type="ARBA" id="ARBA00004141"/>
    </source>
</evidence>
<dbReference type="Proteomes" id="UP000015351">
    <property type="component" value="Unassembled WGS sequence"/>
</dbReference>
<dbReference type="STRING" id="1123360.thalar_02287"/>
<keyword evidence="8" id="KW-1185">Reference proteome</keyword>
<dbReference type="InterPro" id="IPR002549">
    <property type="entry name" value="AI-2E-like"/>
</dbReference>
<keyword evidence="3 6" id="KW-0812">Transmembrane</keyword>
<feature type="transmembrane region" description="Helical" evidence="6">
    <location>
        <begin position="311"/>
        <end position="330"/>
    </location>
</feature>
<dbReference type="eggNOG" id="COG0628">
    <property type="taxonomic scope" value="Bacteria"/>
</dbReference>
<dbReference type="AlphaFoldDB" id="S9QI04"/>
<dbReference type="PANTHER" id="PTHR21716:SF16">
    <property type="entry name" value="BLL1467 PROTEIN"/>
    <property type="match status" value="1"/>
</dbReference>
<accession>S9QI04</accession>
<reference evidence="8" key="1">
    <citation type="journal article" date="2013" name="Stand. Genomic Sci.">
        <title>Genome sequence of the Litoreibacter arenae type strain (DSM 19593(T)), a member of the Roseobacter clade isolated from sea sand.</title>
        <authorList>
            <person name="Riedel T."/>
            <person name="Fiebig A."/>
            <person name="Petersen J."/>
            <person name="Gronow S."/>
            <person name="Kyrpides N.C."/>
            <person name="Goker M."/>
            <person name="Klenk H.P."/>
        </authorList>
    </citation>
    <scope>NUCLEOTIDE SEQUENCE [LARGE SCALE GENOMIC DNA]</scope>
    <source>
        <strain evidence="8">DSM 19593</strain>
    </source>
</reference>
<keyword evidence="5 6" id="KW-0472">Membrane</keyword>
<comment type="subcellular location">
    <subcellularLocation>
        <location evidence="1">Membrane</location>
        <topology evidence="1">Multi-pass membrane protein</topology>
    </subcellularLocation>
</comment>
<proteinExistence type="inferred from homology"/>
<feature type="transmembrane region" description="Helical" evidence="6">
    <location>
        <begin position="58"/>
        <end position="79"/>
    </location>
</feature>
<dbReference type="Pfam" id="PF01594">
    <property type="entry name" value="AI-2E_transport"/>
    <property type="match status" value="1"/>
</dbReference>
<evidence type="ECO:0000313" key="8">
    <source>
        <dbReference type="Proteomes" id="UP000015351"/>
    </source>
</evidence>
<comment type="caution">
    <text evidence="7">The sequence shown here is derived from an EMBL/GenBank/DDBJ whole genome shotgun (WGS) entry which is preliminary data.</text>
</comment>
<evidence type="ECO:0000256" key="4">
    <source>
        <dbReference type="ARBA" id="ARBA00022989"/>
    </source>
</evidence>
<evidence type="ECO:0000256" key="5">
    <source>
        <dbReference type="ARBA" id="ARBA00023136"/>
    </source>
</evidence>
<feature type="transmembrane region" description="Helical" evidence="6">
    <location>
        <begin position="149"/>
        <end position="166"/>
    </location>
</feature>
<feature type="transmembrane region" description="Helical" evidence="6">
    <location>
        <begin position="29"/>
        <end position="46"/>
    </location>
</feature>
<dbReference type="GO" id="GO:0016020">
    <property type="term" value="C:membrane"/>
    <property type="evidence" value="ECO:0007669"/>
    <property type="project" value="UniProtKB-SubCell"/>
</dbReference>